<protein>
    <recommendedName>
        <fullName evidence="7">Gamma-glutamyl phosphate reductase</fullName>
        <shortName evidence="7">GPR</shortName>
        <ecNumber evidence="7">1.2.1.41</ecNumber>
    </recommendedName>
    <alternativeName>
        <fullName evidence="7">Glutamate-5-semialdehyde dehydrogenase</fullName>
    </alternativeName>
    <alternativeName>
        <fullName evidence="7">Glutamyl-gamma-semialdehyde dehydrogenase</fullName>
        <shortName evidence="7">GSA dehydrogenase</shortName>
    </alternativeName>
</protein>
<dbReference type="RefSeq" id="WP_123522715.1">
    <property type="nucleotide sequence ID" value="NZ_JBHLWF010000007.1"/>
</dbReference>
<dbReference type="GO" id="GO:0004350">
    <property type="term" value="F:glutamate-5-semialdehyde dehydrogenase activity"/>
    <property type="evidence" value="ECO:0007669"/>
    <property type="project" value="UniProtKB-UniRule"/>
</dbReference>
<dbReference type="NCBIfam" id="NF001221">
    <property type="entry name" value="PRK00197.1"/>
    <property type="match status" value="1"/>
</dbReference>
<evidence type="ECO:0000256" key="4">
    <source>
        <dbReference type="ARBA" id="ARBA00022857"/>
    </source>
</evidence>
<evidence type="ECO:0000256" key="7">
    <source>
        <dbReference type="HAMAP-Rule" id="MF_00412"/>
    </source>
</evidence>
<keyword evidence="7" id="KW-0963">Cytoplasm</keyword>
<name>A0A4S3KXZ6_9GAMM</name>
<dbReference type="EMBL" id="SMAF01000003">
    <property type="protein sequence ID" value="TCT00288.1"/>
    <property type="molecule type" value="Genomic_DNA"/>
</dbReference>
<dbReference type="Pfam" id="PF00171">
    <property type="entry name" value="Aldedh"/>
    <property type="match status" value="1"/>
</dbReference>
<keyword evidence="2 7" id="KW-0028">Amino-acid biosynthesis</keyword>
<comment type="catalytic activity">
    <reaction evidence="6 7">
        <text>L-glutamate 5-semialdehyde + phosphate + NADP(+) = L-glutamyl 5-phosphate + NADPH + H(+)</text>
        <dbReference type="Rhea" id="RHEA:19541"/>
        <dbReference type="ChEBI" id="CHEBI:15378"/>
        <dbReference type="ChEBI" id="CHEBI:43474"/>
        <dbReference type="ChEBI" id="CHEBI:57783"/>
        <dbReference type="ChEBI" id="CHEBI:58066"/>
        <dbReference type="ChEBI" id="CHEBI:58274"/>
        <dbReference type="ChEBI" id="CHEBI:58349"/>
        <dbReference type="EC" id="1.2.1.41"/>
    </reaction>
</comment>
<dbReference type="InterPro" id="IPR012134">
    <property type="entry name" value="Glu-5-SA_DH"/>
</dbReference>
<gene>
    <name evidence="7" type="primary">proA</name>
    <name evidence="9" type="ORF">EDC25_10356</name>
</gene>
<comment type="subcellular location">
    <subcellularLocation>
        <location evidence="7">Cytoplasm</location>
    </subcellularLocation>
</comment>
<evidence type="ECO:0000256" key="5">
    <source>
        <dbReference type="ARBA" id="ARBA00023002"/>
    </source>
</evidence>
<dbReference type="InterPro" id="IPR016163">
    <property type="entry name" value="Ald_DH_C"/>
</dbReference>
<keyword evidence="3 7" id="KW-0641">Proline biosynthesis</keyword>
<dbReference type="InterPro" id="IPR016161">
    <property type="entry name" value="Ald_DH/histidinol_DH"/>
</dbReference>
<dbReference type="GO" id="GO:0005737">
    <property type="term" value="C:cytoplasm"/>
    <property type="evidence" value="ECO:0007669"/>
    <property type="project" value="UniProtKB-SubCell"/>
</dbReference>
<evidence type="ECO:0000313" key="10">
    <source>
        <dbReference type="Proteomes" id="UP000294599"/>
    </source>
</evidence>
<reference evidence="9 10" key="1">
    <citation type="submission" date="2019-03" db="EMBL/GenBank/DDBJ databases">
        <title>Genomic Encyclopedia of Type Strains, Phase IV (KMG-IV): sequencing the most valuable type-strain genomes for metagenomic binning, comparative biology and taxonomic classification.</title>
        <authorList>
            <person name="Goeker M."/>
        </authorList>
    </citation>
    <scope>NUCLEOTIDE SEQUENCE [LARGE SCALE GENOMIC DNA]</scope>
    <source>
        <strain evidence="9 10">DSM 21944</strain>
    </source>
</reference>
<evidence type="ECO:0000259" key="8">
    <source>
        <dbReference type="Pfam" id="PF00171"/>
    </source>
</evidence>
<dbReference type="CDD" id="cd07079">
    <property type="entry name" value="ALDH_F18-19_ProA-GPR"/>
    <property type="match status" value="1"/>
</dbReference>
<proteinExistence type="inferred from homology"/>
<dbReference type="FunFam" id="3.40.309.10:FF:000006">
    <property type="entry name" value="Gamma-glutamyl phosphate reductase"/>
    <property type="match status" value="1"/>
</dbReference>
<dbReference type="GO" id="GO:0050661">
    <property type="term" value="F:NADP binding"/>
    <property type="evidence" value="ECO:0007669"/>
    <property type="project" value="InterPro"/>
</dbReference>
<dbReference type="OrthoDB" id="9809970at2"/>
<comment type="pathway">
    <text evidence="1 7">Amino-acid biosynthesis; L-proline biosynthesis; L-glutamate 5-semialdehyde from L-glutamate: step 2/2.</text>
</comment>
<evidence type="ECO:0000256" key="2">
    <source>
        <dbReference type="ARBA" id="ARBA00022605"/>
    </source>
</evidence>
<evidence type="ECO:0000256" key="6">
    <source>
        <dbReference type="ARBA" id="ARBA00049024"/>
    </source>
</evidence>
<feature type="domain" description="Aldehyde dehydrogenase" evidence="8">
    <location>
        <begin position="8"/>
        <end position="287"/>
    </location>
</feature>
<keyword evidence="10" id="KW-1185">Reference proteome</keyword>
<dbReference type="InterPro" id="IPR020593">
    <property type="entry name" value="G-glutamylP_reductase_CS"/>
</dbReference>
<dbReference type="HAMAP" id="MF_00412">
    <property type="entry name" value="ProA"/>
    <property type="match status" value="1"/>
</dbReference>
<organism evidence="9 10">
    <name type="scientific">Pseudofulvimonas gallinarii</name>
    <dbReference type="NCBI Taxonomy" id="634155"/>
    <lineage>
        <taxon>Bacteria</taxon>
        <taxon>Pseudomonadati</taxon>
        <taxon>Pseudomonadota</taxon>
        <taxon>Gammaproteobacteria</taxon>
        <taxon>Lysobacterales</taxon>
        <taxon>Rhodanobacteraceae</taxon>
        <taxon>Pseudofulvimonas</taxon>
    </lineage>
</organism>
<dbReference type="SUPFAM" id="SSF53720">
    <property type="entry name" value="ALDH-like"/>
    <property type="match status" value="1"/>
</dbReference>
<evidence type="ECO:0000256" key="1">
    <source>
        <dbReference type="ARBA" id="ARBA00004985"/>
    </source>
</evidence>
<keyword evidence="4 7" id="KW-0521">NADP</keyword>
<dbReference type="UniPathway" id="UPA00098">
    <property type="reaction ID" value="UER00360"/>
</dbReference>
<dbReference type="PIRSF" id="PIRSF000151">
    <property type="entry name" value="GPR"/>
    <property type="match status" value="1"/>
</dbReference>
<sequence>MSALAPQIARAARTALPALTGADIGRRNGFLGCLSRRLRCGSDRLLAANHEDMQRAQSLPESLQDRLRLTPARIDALATAVEHLAALPDPLGQRFDARVLDNGLRLHRRRVPLGVLGVIYEARPNVTLDIAALAIKTGNAAVLRGGKEALASNRALVACVHDALREAGLPDSAIGFIDTGNRDEVLALLGCGDDVDLVIPRGGADLHAFCRQHARMPVVTGGIGICHLYVDRDVDAGRALDVIHNAKTQRPTVCNALDTVLVHRDIAIHFVPALVRRLRDAGVELRLDAAALATLDAAGRDEGVVAAVDGDYDREWLSLVLGVAVVGDMDAAIAHIRAHSSGHSDGILCNDPVLAARFLDEVDSAAVYWNASTRFTDGGEFGLGAEVAVSTQRVHARGPMGLEQLTSYKWVVEGDYHVRA</sequence>
<dbReference type="NCBIfam" id="TIGR00407">
    <property type="entry name" value="proA"/>
    <property type="match status" value="1"/>
</dbReference>
<dbReference type="AlphaFoldDB" id="A0A4S3KXZ6"/>
<dbReference type="PANTHER" id="PTHR11063:SF8">
    <property type="entry name" value="DELTA-1-PYRROLINE-5-CARBOXYLATE SYNTHASE"/>
    <property type="match status" value="1"/>
</dbReference>
<dbReference type="InterPro" id="IPR016162">
    <property type="entry name" value="Ald_DH_N"/>
</dbReference>
<dbReference type="PROSITE" id="PS01223">
    <property type="entry name" value="PROA"/>
    <property type="match status" value="1"/>
</dbReference>
<evidence type="ECO:0000313" key="9">
    <source>
        <dbReference type="EMBL" id="TCT00288.1"/>
    </source>
</evidence>
<dbReference type="GO" id="GO:0055129">
    <property type="term" value="P:L-proline biosynthetic process"/>
    <property type="evidence" value="ECO:0007669"/>
    <property type="project" value="UniProtKB-UniRule"/>
</dbReference>
<dbReference type="PANTHER" id="PTHR11063">
    <property type="entry name" value="GLUTAMATE SEMIALDEHYDE DEHYDROGENASE"/>
    <property type="match status" value="1"/>
</dbReference>
<comment type="caution">
    <text evidence="9">The sequence shown here is derived from an EMBL/GenBank/DDBJ whole genome shotgun (WGS) entry which is preliminary data.</text>
</comment>
<dbReference type="InterPro" id="IPR015590">
    <property type="entry name" value="Aldehyde_DH_dom"/>
</dbReference>
<accession>A0A4S3KXZ6</accession>
<comment type="function">
    <text evidence="7">Catalyzes the NADPH-dependent reduction of L-glutamate 5-phosphate into L-glutamate 5-semialdehyde and phosphate. The product spontaneously undergoes cyclization to form 1-pyrroline-5-carboxylate.</text>
</comment>
<keyword evidence="5 7" id="KW-0560">Oxidoreductase</keyword>
<comment type="similarity">
    <text evidence="7">Belongs to the gamma-glutamyl phosphate reductase family.</text>
</comment>
<dbReference type="Gene3D" id="3.40.605.10">
    <property type="entry name" value="Aldehyde Dehydrogenase, Chain A, domain 1"/>
    <property type="match status" value="1"/>
</dbReference>
<dbReference type="InterPro" id="IPR000965">
    <property type="entry name" value="GPR_dom"/>
</dbReference>
<dbReference type="Proteomes" id="UP000294599">
    <property type="component" value="Unassembled WGS sequence"/>
</dbReference>
<evidence type="ECO:0000256" key="3">
    <source>
        <dbReference type="ARBA" id="ARBA00022650"/>
    </source>
</evidence>
<dbReference type="Gene3D" id="3.40.309.10">
    <property type="entry name" value="Aldehyde Dehydrogenase, Chain A, domain 2"/>
    <property type="match status" value="1"/>
</dbReference>
<dbReference type="EC" id="1.2.1.41" evidence="7"/>